<organism evidence="1 2">
    <name type="scientific">Rhizobium oryzicola</name>
    <dbReference type="NCBI Taxonomy" id="1232668"/>
    <lineage>
        <taxon>Bacteria</taxon>
        <taxon>Pseudomonadati</taxon>
        <taxon>Pseudomonadota</taxon>
        <taxon>Alphaproteobacteria</taxon>
        <taxon>Hyphomicrobiales</taxon>
        <taxon>Rhizobiaceae</taxon>
        <taxon>Rhizobium/Agrobacterium group</taxon>
        <taxon>Rhizobium</taxon>
    </lineage>
</organism>
<reference evidence="1" key="1">
    <citation type="journal article" date="2015" name="Int. J. Syst. Evol. Microbiol.">
        <title>Rhizobium oryzicola sp. nov., potential plant-growth-promoting endophytic bacteria isolated from rice roots.</title>
        <authorList>
            <person name="Zhang X.X."/>
            <person name="Gao J.S."/>
            <person name="Cao Y.H."/>
            <person name="Sheirdil R.A."/>
            <person name="Wang X.C."/>
            <person name="Zhang L."/>
        </authorList>
    </citation>
    <scope>NUCLEOTIDE SEQUENCE</scope>
    <source>
        <strain evidence="1">05753</strain>
    </source>
</reference>
<comment type="caution">
    <text evidence="1">The sequence shown here is derived from an EMBL/GenBank/DDBJ whole genome shotgun (WGS) entry which is preliminary data.</text>
</comment>
<sequence length="347" mass="39100">MEYFRQRYHEYLNENGPVEIAGFTWENADVFEKMTTGLNGEKGDYEATFTVFVQDQIQLAKERAREFLEETQCLDRFRALSARKQNGQVLPFVGAGMSIASGYRPWGAFLLSLLGDAPHIRADVEAMLGRSEYEEAAQLVHDTLQSHVLAEEIANQLGRHRPKTAGPVCLLPRLFPNEVLTTNFDYVLTHVYHRAELPFAYEFCGMRLREARQRIGNDPHCLLRLHGEADASEGRVLTRNEYDAAYNGGVTLTNILGALIGTRSLLFMGASLQSDRTHAALRDIRAENADAPVRHYAFLPLPADNERAARRAFLAEAEIHPIYYPADDHDQYIEDLLLTLMGGGLDD</sequence>
<evidence type="ECO:0000313" key="2">
    <source>
        <dbReference type="Proteomes" id="UP001169006"/>
    </source>
</evidence>
<dbReference type="Pfam" id="PF13289">
    <property type="entry name" value="SIR2_2"/>
    <property type="match status" value="1"/>
</dbReference>
<accession>A0ABT8SRA6</accession>
<dbReference type="Proteomes" id="UP001169006">
    <property type="component" value="Unassembled WGS sequence"/>
</dbReference>
<name>A0ABT8SRA6_9HYPH</name>
<keyword evidence="2" id="KW-1185">Reference proteome</keyword>
<reference evidence="1" key="2">
    <citation type="submission" date="2023-07" db="EMBL/GenBank/DDBJ databases">
        <authorList>
            <person name="Sun H."/>
        </authorList>
    </citation>
    <scope>NUCLEOTIDE SEQUENCE</scope>
    <source>
        <strain evidence="1">05753</strain>
    </source>
</reference>
<dbReference type="RefSeq" id="WP_302075103.1">
    <property type="nucleotide sequence ID" value="NZ_JAUKWQ010000001.1"/>
</dbReference>
<proteinExistence type="predicted"/>
<protein>
    <submittedName>
        <fullName evidence="1">SIR2 family protein</fullName>
    </submittedName>
</protein>
<dbReference type="EMBL" id="JAUKWQ010000001">
    <property type="protein sequence ID" value="MDO1580964.1"/>
    <property type="molecule type" value="Genomic_DNA"/>
</dbReference>
<evidence type="ECO:0000313" key="1">
    <source>
        <dbReference type="EMBL" id="MDO1580964.1"/>
    </source>
</evidence>
<gene>
    <name evidence="1" type="ORF">Q2T52_02550</name>
</gene>